<dbReference type="Proteomes" id="UP000887116">
    <property type="component" value="Unassembled WGS sequence"/>
</dbReference>
<accession>A0A8X6LXA2</accession>
<comment type="caution">
    <text evidence="2">The sequence shown here is derived from an EMBL/GenBank/DDBJ whole genome shotgun (WGS) entry which is preliminary data.</text>
</comment>
<dbReference type="AlphaFoldDB" id="A0A8X6LXA2"/>
<proteinExistence type="predicted"/>
<evidence type="ECO:0000256" key="1">
    <source>
        <dbReference type="SAM" id="MobiDB-lite"/>
    </source>
</evidence>
<evidence type="ECO:0000313" key="3">
    <source>
        <dbReference type="Proteomes" id="UP000887116"/>
    </source>
</evidence>
<name>A0A8X6LXA2_TRICU</name>
<reference evidence="2" key="1">
    <citation type="submission" date="2020-07" db="EMBL/GenBank/DDBJ databases">
        <title>Multicomponent nature underlies the extraordinary mechanical properties of spider dragline silk.</title>
        <authorList>
            <person name="Kono N."/>
            <person name="Nakamura H."/>
            <person name="Mori M."/>
            <person name="Yoshida Y."/>
            <person name="Ohtoshi R."/>
            <person name="Malay A.D."/>
            <person name="Moran D.A.P."/>
            <person name="Tomita M."/>
            <person name="Numata K."/>
            <person name="Arakawa K."/>
        </authorList>
    </citation>
    <scope>NUCLEOTIDE SEQUENCE</scope>
</reference>
<protein>
    <submittedName>
        <fullName evidence="2">Guanine nucleotide-binding protein-like 1</fullName>
    </submittedName>
</protein>
<keyword evidence="3" id="KW-1185">Reference proteome</keyword>
<evidence type="ECO:0000313" key="2">
    <source>
        <dbReference type="EMBL" id="GFR24067.1"/>
    </source>
</evidence>
<feature type="compositionally biased region" description="Basic residues" evidence="1">
    <location>
        <begin position="1"/>
        <end position="16"/>
    </location>
</feature>
<feature type="region of interest" description="Disordered" evidence="1">
    <location>
        <begin position="1"/>
        <end position="68"/>
    </location>
</feature>
<sequence>MPQGKRKVPFSAKQKKLQLQQKREKKFASRDTTIVSSLSSQKSSLEDVDVINEQPTTSGKHNPTEKNEDVKQRLLLAKEPFDLLPEEQLEVSCEEVFTNG</sequence>
<organism evidence="2 3">
    <name type="scientific">Trichonephila clavata</name>
    <name type="common">Joro spider</name>
    <name type="synonym">Nephila clavata</name>
    <dbReference type="NCBI Taxonomy" id="2740835"/>
    <lineage>
        <taxon>Eukaryota</taxon>
        <taxon>Metazoa</taxon>
        <taxon>Ecdysozoa</taxon>
        <taxon>Arthropoda</taxon>
        <taxon>Chelicerata</taxon>
        <taxon>Arachnida</taxon>
        <taxon>Araneae</taxon>
        <taxon>Araneomorphae</taxon>
        <taxon>Entelegynae</taxon>
        <taxon>Araneoidea</taxon>
        <taxon>Nephilidae</taxon>
        <taxon>Trichonephila</taxon>
    </lineage>
</organism>
<dbReference type="EMBL" id="BMAO01008508">
    <property type="protein sequence ID" value="GFR24067.1"/>
    <property type="molecule type" value="Genomic_DNA"/>
</dbReference>
<gene>
    <name evidence="2" type="primary">GNL1</name>
    <name evidence="2" type="ORF">TNCT_417881</name>
</gene>